<comment type="caution">
    <text evidence="1">The sequence shown here is derived from an EMBL/GenBank/DDBJ whole genome shotgun (WGS) entry which is preliminary data.</text>
</comment>
<proteinExistence type="predicted"/>
<organism evidence="1 2">
    <name type="scientific">Mycena albidolilacea</name>
    <dbReference type="NCBI Taxonomy" id="1033008"/>
    <lineage>
        <taxon>Eukaryota</taxon>
        <taxon>Fungi</taxon>
        <taxon>Dikarya</taxon>
        <taxon>Basidiomycota</taxon>
        <taxon>Agaricomycotina</taxon>
        <taxon>Agaricomycetes</taxon>
        <taxon>Agaricomycetidae</taxon>
        <taxon>Agaricales</taxon>
        <taxon>Marasmiineae</taxon>
        <taxon>Mycenaceae</taxon>
        <taxon>Mycena</taxon>
    </lineage>
</organism>
<dbReference type="EMBL" id="JARIHO010000068">
    <property type="protein sequence ID" value="KAJ7314183.1"/>
    <property type="molecule type" value="Genomic_DNA"/>
</dbReference>
<reference evidence="1" key="1">
    <citation type="submission" date="2023-03" db="EMBL/GenBank/DDBJ databases">
        <title>Massive genome expansion in bonnet fungi (Mycena s.s.) driven by repeated elements and novel gene families across ecological guilds.</title>
        <authorList>
            <consortium name="Lawrence Berkeley National Laboratory"/>
            <person name="Harder C.B."/>
            <person name="Miyauchi S."/>
            <person name="Viragh M."/>
            <person name="Kuo A."/>
            <person name="Thoen E."/>
            <person name="Andreopoulos B."/>
            <person name="Lu D."/>
            <person name="Skrede I."/>
            <person name="Drula E."/>
            <person name="Henrissat B."/>
            <person name="Morin E."/>
            <person name="Kohler A."/>
            <person name="Barry K."/>
            <person name="LaButti K."/>
            <person name="Morin E."/>
            <person name="Salamov A."/>
            <person name="Lipzen A."/>
            <person name="Mereny Z."/>
            <person name="Hegedus B."/>
            <person name="Baldrian P."/>
            <person name="Stursova M."/>
            <person name="Weitz H."/>
            <person name="Taylor A."/>
            <person name="Grigoriev I.V."/>
            <person name="Nagy L.G."/>
            <person name="Martin F."/>
            <person name="Kauserud H."/>
        </authorList>
    </citation>
    <scope>NUCLEOTIDE SEQUENCE</scope>
    <source>
        <strain evidence="1">CBHHK002</strain>
    </source>
</reference>
<feature type="non-terminal residue" evidence="1">
    <location>
        <position position="1"/>
    </location>
</feature>
<dbReference type="Proteomes" id="UP001218218">
    <property type="component" value="Unassembled WGS sequence"/>
</dbReference>
<evidence type="ECO:0000313" key="2">
    <source>
        <dbReference type="Proteomes" id="UP001218218"/>
    </source>
</evidence>
<evidence type="ECO:0000313" key="1">
    <source>
        <dbReference type="EMBL" id="KAJ7314183.1"/>
    </source>
</evidence>
<keyword evidence="2" id="KW-1185">Reference proteome</keyword>
<evidence type="ECO:0008006" key="3">
    <source>
        <dbReference type="Google" id="ProtNLM"/>
    </source>
</evidence>
<sequence length="80" mass="8881">PPEITSLIFAHCFLESPSSFPQPSPLKAPLLLAQICCQWRDIAIASPELWQSTGLVDTRSVHVFETWLARSGNHPLNLSL</sequence>
<gene>
    <name evidence="1" type="ORF">DFH08DRAFT_638894</name>
</gene>
<feature type="non-terminal residue" evidence="1">
    <location>
        <position position="80"/>
    </location>
</feature>
<dbReference type="AlphaFoldDB" id="A0AAD7EDX6"/>
<accession>A0AAD7EDX6</accession>
<protein>
    <recommendedName>
        <fullName evidence="3">F-box domain-containing protein</fullName>
    </recommendedName>
</protein>
<name>A0AAD7EDX6_9AGAR</name>